<comment type="cofactor">
    <cofactor evidence="1">
        <name>pyridoxal 5'-phosphate</name>
        <dbReference type="ChEBI" id="CHEBI:597326"/>
    </cofactor>
</comment>
<keyword evidence="2" id="KW-0663">Pyridoxal phosphate</keyword>
<reference evidence="5 6" key="1">
    <citation type="submission" date="2020-01" db="EMBL/GenBank/DDBJ databases">
        <title>Sulfitobacter sediminilitoris sp. nov., isolated from a tidal flat.</title>
        <authorList>
            <person name="Park S."/>
            <person name="Yoon J.-H."/>
        </authorList>
    </citation>
    <scope>NUCLEOTIDE SEQUENCE [LARGE SCALE GENOMIC DNA]</scope>
    <source>
        <strain evidence="5 6">JBTF-M27</strain>
    </source>
</reference>
<dbReference type="Gene3D" id="3.40.50.1100">
    <property type="match status" value="2"/>
</dbReference>
<dbReference type="EMBL" id="JAABNT010000002">
    <property type="protein sequence ID" value="NEK21492.1"/>
    <property type="molecule type" value="Genomic_DNA"/>
</dbReference>
<dbReference type="InterPro" id="IPR001926">
    <property type="entry name" value="TrpB-like_PALP"/>
</dbReference>
<dbReference type="GO" id="GO:0006567">
    <property type="term" value="P:L-threonine catabolic process"/>
    <property type="evidence" value="ECO:0007669"/>
    <property type="project" value="TreeGrafter"/>
</dbReference>
<dbReference type="CDD" id="cd01562">
    <property type="entry name" value="Thr-dehyd"/>
    <property type="match status" value="1"/>
</dbReference>
<dbReference type="GO" id="GO:0009097">
    <property type="term" value="P:isoleucine biosynthetic process"/>
    <property type="evidence" value="ECO:0007669"/>
    <property type="project" value="TreeGrafter"/>
</dbReference>
<dbReference type="GO" id="GO:0003941">
    <property type="term" value="F:L-serine ammonia-lyase activity"/>
    <property type="evidence" value="ECO:0007669"/>
    <property type="project" value="TreeGrafter"/>
</dbReference>
<gene>
    <name evidence="5" type="ORF">GV827_03630</name>
</gene>
<dbReference type="InterPro" id="IPR036052">
    <property type="entry name" value="TrpB-like_PALP_sf"/>
</dbReference>
<evidence type="ECO:0000313" key="5">
    <source>
        <dbReference type="EMBL" id="NEK21492.1"/>
    </source>
</evidence>
<evidence type="ECO:0000256" key="1">
    <source>
        <dbReference type="ARBA" id="ARBA00001933"/>
    </source>
</evidence>
<dbReference type="RefSeq" id="WP_164352345.1">
    <property type="nucleotide sequence ID" value="NZ_JAABNT010000002.1"/>
</dbReference>
<dbReference type="GO" id="GO:0004794">
    <property type="term" value="F:threonine deaminase activity"/>
    <property type="evidence" value="ECO:0007669"/>
    <property type="project" value="TreeGrafter"/>
</dbReference>
<name>A0A6P0C5V5_9RHOB</name>
<dbReference type="PANTHER" id="PTHR48078:SF6">
    <property type="entry name" value="L-THREONINE DEHYDRATASE CATABOLIC TDCB"/>
    <property type="match status" value="1"/>
</dbReference>
<sequence length="338" mass="34767">MSMVEIGEITLARIKANAAALQGSVRRTPVAALDTPLVHRGLGGGTVMLKLECFQHTGTFKARGALSNARAIPQDKQASGITAASAGNHAIAAAWAAGICGLSAKVVMQNNANPFRIERARAEGAEVVLKAPGAETFTEAERLACEEERTFIHPFEGVGTILGTASVGLEFMEQVPDLEAVIVTVGGGGLISGIAAAVKQINPACMVYGVEPEGAASMSRSLEEGAPATLDKVDTIADSLGAPMALPLGHALCTAYVDRIVTVSDDAICAGMVIFQQDAKLAVEPAAGAALAGLFGPLRKDLQGKRVGVIVCGANIDATTYARQLLRGADHLAALTNF</sequence>
<evidence type="ECO:0000313" key="6">
    <source>
        <dbReference type="Proteomes" id="UP000468591"/>
    </source>
</evidence>
<evidence type="ECO:0000259" key="4">
    <source>
        <dbReference type="Pfam" id="PF00291"/>
    </source>
</evidence>
<feature type="domain" description="Tryptophan synthase beta chain-like PALP" evidence="4">
    <location>
        <begin position="24"/>
        <end position="313"/>
    </location>
</feature>
<protein>
    <submittedName>
        <fullName evidence="5">Pyridoxal-phosphate dependent enzyme</fullName>
    </submittedName>
</protein>
<keyword evidence="6" id="KW-1185">Reference proteome</keyword>
<dbReference type="PANTHER" id="PTHR48078">
    <property type="entry name" value="THREONINE DEHYDRATASE, MITOCHONDRIAL-RELATED"/>
    <property type="match status" value="1"/>
</dbReference>
<dbReference type="GO" id="GO:0006565">
    <property type="term" value="P:L-serine catabolic process"/>
    <property type="evidence" value="ECO:0007669"/>
    <property type="project" value="TreeGrafter"/>
</dbReference>
<dbReference type="InterPro" id="IPR050147">
    <property type="entry name" value="Ser/Thr_Dehydratase"/>
</dbReference>
<dbReference type="Pfam" id="PF00291">
    <property type="entry name" value="PALP"/>
    <property type="match status" value="1"/>
</dbReference>
<dbReference type="AlphaFoldDB" id="A0A6P0C5V5"/>
<dbReference type="Proteomes" id="UP000468591">
    <property type="component" value="Unassembled WGS sequence"/>
</dbReference>
<proteinExistence type="predicted"/>
<comment type="caution">
    <text evidence="5">The sequence shown here is derived from an EMBL/GenBank/DDBJ whole genome shotgun (WGS) entry which is preliminary data.</text>
</comment>
<dbReference type="SUPFAM" id="SSF53686">
    <property type="entry name" value="Tryptophan synthase beta subunit-like PLP-dependent enzymes"/>
    <property type="match status" value="1"/>
</dbReference>
<evidence type="ECO:0000256" key="3">
    <source>
        <dbReference type="ARBA" id="ARBA00023239"/>
    </source>
</evidence>
<keyword evidence="3" id="KW-0456">Lyase</keyword>
<accession>A0A6P0C5V5</accession>
<evidence type="ECO:0000256" key="2">
    <source>
        <dbReference type="ARBA" id="ARBA00022898"/>
    </source>
</evidence>
<organism evidence="5 6">
    <name type="scientific">Sulfitobacter sediminilitoris</name>
    <dbReference type="NCBI Taxonomy" id="2698830"/>
    <lineage>
        <taxon>Bacteria</taxon>
        <taxon>Pseudomonadati</taxon>
        <taxon>Pseudomonadota</taxon>
        <taxon>Alphaproteobacteria</taxon>
        <taxon>Rhodobacterales</taxon>
        <taxon>Roseobacteraceae</taxon>
        <taxon>Sulfitobacter</taxon>
    </lineage>
</organism>